<dbReference type="Proteomes" id="UP000242146">
    <property type="component" value="Unassembled WGS sequence"/>
</dbReference>
<feature type="disulfide bond" evidence="1">
    <location>
        <begin position="147"/>
        <end position="163"/>
    </location>
</feature>
<feature type="disulfide bond" evidence="1">
    <location>
        <begin position="141"/>
        <end position="200"/>
    </location>
</feature>
<dbReference type="SMART" id="SM00205">
    <property type="entry name" value="THN"/>
    <property type="match status" value="1"/>
</dbReference>
<dbReference type="PROSITE" id="PS51367">
    <property type="entry name" value="THAUMATIN_2"/>
    <property type="match status" value="1"/>
</dbReference>
<evidence type="ECO:0000256" key="2">
    <source>
        <dbReference type="SAM" id="SignalP"/>
    </source>
</evidence>
<keyword evidence="2" id="KW-0732">Signal</keyword>
<evidence type="ECO:0000313" key="4">
    <source>
        <dbReference type="Proteomes" id="UP000242146"/>
    </source>
</evidence>
<feature type="disulfide bond" evidence="1">
    <location>
        <begin position="27"/>
        <end position="228"/>
    </location>
</feature>
<organism evidence="3 4">
    <name type="scientific">Hesseltinella vesiculosa</name>
    <dbReference type="NCBI Taxonomy" id="101127"/>
    <lineage>
        <taxon>Eukaryota</taxon>
        <taxon>Fungi</taxon>
        <taxon>Fungi incertae sedis</taxon>
        <taxon>Mucoromycota</taxon>
        <taxon>Mucoromycotina</taxon>
        <taxon>Mucoromycetes</taxon>
        <taxon>Mucorales</taxon>
        <taxon>Cunninghamellaceae</taxon>
        <taxon>Hesseltinella</taxon>
    </lineage>
</organism>
<proteinExistence type="predicted"/>
<dbReference type="PANTHER" id="PTHR31013:SF2">
    <property type="entry name" value="THAUMATIN-LIKE PROTEIN"/>
    <property type="match status" value="1"/>
</dbReference>
<feature type="chain" id="PRO_5013027336" evidence="2">
    <location>
        <begin position="17"/>
        <end position="228"/>
    </location>
</feature>
<dbReference type="InterPro" id="IPR001938">
    <property type="entry name" value="Thaumatin"/>
</dbReference>
<dbReference type="Pfam" id="PF00314">
    <property type="entry name" value="Thaumatin"/>
    <property type="match status" value="1"/>
</dbReference>
<dbReference type="EMBL" id="MCGT01000040">
    <property type="protein sequence ID" value="ORX45872.1"/>
    <property type="molecule type" value="Genomic_DNA"/>
</dbReference>
<name>A0A1X2G5W3_9FUNG</name>
<dbReference type="PANTHER" id="PTHR31013">
    <property type="entry name" value="THAUMATIN FAMILY PROTEIN-RELATED"/>
    <property type="match status" value="1"/>
</dbReference>
<evidence type="ECO:0000313" key="3">
    <source>
        <dbReference type="EMBL" id="ORX45872.1"/>
    </source>
</evidence>
<feature type="signal peptide" evidence="2">
    <location>
        <begin position="1"/>
        <end position="16"/>
    </location>
</feature>
<dbReference type="Gene3D" id="2.60.110.10">
    <property type="entry name" value="Thaumatin"/>
    <property type="match status" value="1"/>
</dbReference>
<feature type="disulfide bond" evidence="1">
    <location>
        <begin position="136"/>
        <end position="217"/>
    </location>
</feature>
<comment type="caution">
    <text evidence="3">The sequence shown here is derived from an EMBL/GenBank/DDBJ whole genome shotgun (WGS) entry which is preliminary data.</text>
</comment>
<dbReference type="OrthoDB" id="430315at2759"/>
<evidence type="ECO:0000256" key="1">
    <source>
        <dbReference type="PIRSR" id="PIRSR002703-1"/>
    </source>
</evidence>
<dbReference type="InterPro" id="IPR037176">
    <property type="entry name" value="Osmotin/thaumatin-like_sf"/>
</dbReference>
<gene>
    <name evidence="3" type="ORF">DM01DRAFT_1328148</name>
</gene>
<sequence length="228" mass="23977">MIILPVGLLLLPFVLAGSRSIDIVNNCPETLSIGVLTNGGSHVDQRFDLTSKGKRTISQSDTWGGRLFGQPQCVGNSNDGKFCGPAGAGNPASLAEFFFKGANGKDYYDVSLVDGYNLPMAIQPHGGQSSGGEYDCGTPSCKKLPSCPSELTVKDSANKVIGCQSSCSKTGQPQYCCSGAYDSPSSCKADSQANSVKSACPDSYSWAYDDQTSTFVCMNPSSYTVTFC</sequence>
<dbReference type="SUPFAM" id="SSF49870">
    <property type="entry name" value="Osmotin, thaumatin-like protein"/>
    <property type="match status" value="1"/>
</dbReference>
<protein>
    <submittedName>
        <fullName evidence="3">Osmotin, thaumatin-like protein</fullName>
    </submittedName>
</protein>
<feature type="disulfide bond" evidence="1">
    <location>
        <begin position="167"/>
        <end position="176"/>
    </location>
</feature>
<reference evidence="3 4" key="1">
    <citation type="submission" date="2016-07" db="EMBL/GenBank/DDBJ databases">
        <title>Pervasive Adenine N6-methylation of Active Genes in Fungi.</title>
        <authorList>
            <consortium name="DOE Joint Genome Institute"/>
            <person name="Mondo S.J."/>
            <person name="Dannebaum R.O."/>
            <person name="Kuo R.C."/>
            <person name="Labutti K."/>
            <person name="Haridas S."/>
            <person name="Kuo A."/>
            <person name="Salamov A."/>
            <person name="Ahrendt S.R."/>
            <person name="Lipzen A."/>
            <person name="Sullivan W."/>
            <person name="Andreopoulos W.B."/>
            <person name="Clum A."/>
            <person name="Lindquist E."/>
            <person name="Daum C."/>
            <person name="Ramamoorthy G.K."/>
            <person name="Gryganskyi A."/>
            <person name="Culley D."/>
            <person name="Magnuson J.K."/>
            <person name="James T.Y."/>
            <person name="O'Malley M.A."/>
            <person name="Stajich J.E."/>
            <person name="Spatafora J.W."/>
            <person name="Visel A."/>
            <person name="Grigoriev I.V."/>
        </authorList>
    </citation>
    <scope>NUCLEOTIDE SEQUENCE [LARGE SCALE GENOMIC DNA]</scope>
    <source>
        <strain evidence="3 4">NRRL 3301</strain>
    </source>
</reference>
<dbReference type="PRINTS" id="PR00347">
    <property type="entry name" value="THAUMATIN"/>
</dbReference>
<dbReference type="AlphaFoldDB" id="A0A1X2G5W3"/>
<dbReference type="PIRSF" id="PIRSF002703">
    <property type="entry name" value="Thaumatin"/>
    <property type="match status" value="1"/>
</dbReference>
<feature type="disulfide bond" evidence="1">
    <location>
        <begin position="177"/>
        <end position="187"/>
    </location>
</feature>
<dbReference type="STRING" id="101127.A0A1X2G5W3"/>
<keyword evidence="1" id="KW-1015">Disulfide bond</keyword>
<keyword evidence="4" id="KW-1185">Reference proteome</keyword>
<accession>A0A1X2G5W3</accession>